<feature type="transmembrane region" description="Helical" evidence="6">
    <location>
        <begin position="64"/>
        <end position="88"/>
    </location>
</feature>
<feature type="transmembrane region" description="Helical" evidence="6">
    <location>
        <begin position="34"/>
        <end position="52"/>
    </location>
</feature>
<sequence length="362" mass="40070">MSDLTAFMADVLVKRQLGLNVKFIISSFDNITKINIAITIITLFSVALRMFVRTKMLRQFGREDWAMVVTTVLYMVHSSMLFTISEVGKKYIGGNFKLMNTFNQINRAGNGFFALTMVALKFSLGFFFLRIIGHKKPQRYTIYAILSLTAACGAVYFGFACFTCAQVKDVGVLTGPRCTPQRAATVVFATFSVINIVGDFIMTLIALFALMKAKLPIITKMIAGSLLALGCVGGIASIIRLAIMLQPVDLFGYIKQLFQSGLWLSIEIAVGIIAANFAMIRPILQLFLEKVHLVSTPHATKTGTVATIPRSRAGMRPNTAKDQADDMLLDEIRKETTVMVVDEEKGQVENMYAIKATYPRHL</sequence>
<evidence type="ECO:0000256" key="6">
    <source>
        <dbReference type="SAM" id="Phobius"/>
    </source>
</evidence>
<gene>
    <name evidence="8" type="ORF">B9Z65_5740</name>
</gene>
<evidence type="ECO:0000259" key="7">
    <source>
        <dbReference type="Pfam" id="PF20684"/>
    </source>
</evidence>
<proteinExistence type="inferred from homology"/>
<feature type="transmembrane region" description="Helical" evidence="6">
    <location>
        <begin position="185"/>
        <end position="210"/>
    </location>
</feature>
<dbReference type="OrthoDB" id="3936451at2759"/>
<dbReference type="PANTHER" id="PTHR33048">
    <property type="entry name" value="PTH11-LIKE INTEGRAL MEMBRANE PROTEIN (AFU_ORTHOLOGUE AFUA_5G11245)"/>
    <property type="match status" value="1"/>
</dbReference>
<feature type="transmembrane region" description="Helical" evidence="6">
    <location>
        <begin position="262"/>
        <end position="280"/>
    </location>
</feature>
<keyword evidence="3 6" id="KW-1133">Transmembrane helix</keyword>
<evidence type="ECO:0000256" key="3">
    <source>
        <dbReference type="ARBA" id="ARBA00022989"/>
    </source>
</evidence>
<feature type="transmembrane region" description="Helical" evidence="6">
    <location>
        <begin position="141"/>
        <end position="165"/>
    </location>
</feature>
<dbReference type="Proteomes" id="UP000243723">
    <property type="component" value="Unassembled WGS sequence"/>
</dbReference>
<keyword evidence="2 6" id="KW-0812">Transmembrane</keyword>
<dbReference type="STRING" id="40998.A0A2P7YJ01"/>
<comment type="subcellular location">
    <subcellularLocation>
        <location evidence="1">Membrane</location>
        <topology evidence="1">Multi-pass membrane protein</topology>
    </subcellularLocation>
</comment>
<organism evidence="8 9">
    <name type="scientific">Elsinoe australis</name>
    <dbReference type="NCBI Taxonomy" id="40998"/>
    <lineage>
        <taxon>Eukaryota</taxon>
        <taxon>Fungi</taxon>
        <taxon>Dikarya</taxon>
        <taxon>Ascomycota</taxon>
        <taxon>Pezizomycotina</taxon>
        <taxon>Dothideomycetes</taxon>
        <taxon>Dothideomycetidae</taxon>
        <taxon>Myriangiales</taxon>
        <taxon>Elsinoaceae</taxon>
        <taxon>Elsinoe</taxon>
    </lineage>
</organism>
<dbReference type="InterPro" id="IPR049326">
    <property type="entry name" value="Rhodopsin_dom_fungi"/>
</dbReference>
<evidence type="ECO:0000256" key="4">
    <source>
        <dbReference type="ARBA" id="ARBA00023136"/>
    </source>
</evidence>
<name>A0A2P7YJ01_9PEZI</name>
<keyword evidence="9" id="KW-1185">Reference proteome</keyword>
<dbReference type="PANTHER" id="PTHR33048:SF96">
    <property type="entry name" value="INTEGRAL MEMBRANE PROTEIN"/>
    <property type="match status" value="1"/>
</dbReference>
<feature type="transmembrane region" description="Helical" evidence="6">
    <location>
        <begin position="108"/>
        <end position="129"/>
    </location>
</feature>
<accession>A0A2P7YJ01</accession>
<keyword evidence="4 6" id="KW-0472">Membrane</keyword>
<dbReference type="Pfam" id="PF20684">
    <property type="entry name" value="Fung_rhodopsin"/>
    <property type="match status" value="1"/>
</dbReference>
<feature type="domain" description="Rhodopsin" evidence="7">
    <location>
        <begin position="48"/>
        <end position="285"/>
    </location>
</feature>
<evidence type="ECO:0000256" key="1">
    <source>
        <dbReference type="ARBA" id="ARBA00004141"/>
    </source>
</evidence>
<dbReference type="AlphaFoldDB" id="A0A2P7YJ01"/>
<dbReference type="GO" id="GO:0016020">
    <property type="term" value="C:membrane"/>
    <property type="evidence" value="ECO:0007669"/>
    <property type="project" value="UniProtKB-SubCell"/>
</dbReference>
<comment type="caution">
    <text evidence="8">The sequence shown here is derived from an EMBL/GenBank/DDBJ whole genome shotgun (WGS) entry which is preliminary data.</text>
</comment>
<dbReference type="InterPro" id="IPR052337">
    <property type="entry name" value="SAT4-like"/>
</dbReference>
<evidence type="ECO:0000256" key="2">
    <source>
        <dbReference type="ARBA" id="ARBA00022692"/>
    </source>
</evidence>
<reference evidence="8 9" key="1">
    <citation type="submission" date="2017-05" db="EMBL/GenBank/DDBJ databases">
        <title>Draft genome sequence of Elsinoe australis.</title>
        <authorList>
            <person name="Cheng Q."/>
        </authorList>
    </citation>
    <scope>NUCLEOTIDE SEQUENCE [LARGE SCALE GENOMIC DNA]</scope>
    <source>
        <strain evidence="8 9">NL1</strain>
    </source>
</reference>
<evidence type="ECO:0000313" key="9">
    <source>
        <dbReference type="Proteomes" id="UP000243723"/>
    </source>
</evidence>
<comment type="similarity">
    <text evidence="5">Belongs to the SAT4 family.</text>
</comment>
<dbReference type="EMBL" id="NHZQ01000422">
    <property type="protein sequence ID" value="PSK35925.1"/>
    <property type="molecule type" value="Genomic_DNA"/>
</dbReference>
<feature type="transmembrane region" description="Helical" evidence="6">
    <location>
        <begin position="222"/>
        <end position="242"/>
    </location>
</feature>
<evidence type="ECO:0000256" key="5">
    <source>
        <dbReference type="ARBA" id="ARBA00038359"/>
    </source>
</evidence>
<protein>
    <recommendedName>
        <fullName evidence="7">Rhodopsin domain-containing protein</fullName>
    </recommendedName>
</protein>
<evidence type="ECO:0000313" key="8">
    <source>
        <dbReference type="EMBL" id="PSK35925.1"/>
    </source>
</evidence>